<gene>
    <name evidence="5" type="ORF">E8K88_17300</name>
</gene>
<protein>
    <submittedName>
        <fullName evidence="5">C4-dicarboxylate ABC transporter</fullName>
    </submittedName>
</protein>
<dbReference type="PANTHER" id="PTHR33376:SF7">
    <property type="entry name" value="C4-DICARBOXYLATE-BINDING PROTEIN DCTB"/>
    <property type="match status" value="1"/>
</dbReference>
<dbReference type="PROSITE" id="PS51318">
    <property type="entry name" value="TAT"/>
    <property type="match status" value="1"/>
</dbReference>
<accession>A0A4S5BEV7</accession>
<evidence type="ECO:0000256" key="4">
    <source>
        <dbReference type="SAM" id="SignalP"/>
    </source>
</evidence>
<dbReference type="InterPro" id="IPR018389">
    <property type="entry name" value="DctP_fam"/>
</dbReference>
<proteinExistence type="inferred from homology"/>
<dbReference type="NCBIfam" id="NF037995">
    <property type="entry name" value="TRAP_S1"/>
    <property type="match status" value="1"/>
</dbReference>
<dbReference type="EMBL" id="SSWX01000036">
    <property type="protein sequence ID" value="THJ30730.1"/>
    <property type="molecule type" value="Genomic_DNA"/>
</dbReference>
<evidence type="ECO:0000256" key="1">
    <source>
        <dbReference type="ARBA" id="ARBA00009023"/>
    </source>
</evidence>
<comment type="caution">
    <text evidence="5">The sequence shown here is derived from an EMBL/GenBank/DDBJ whole genome shotgun (WGS) entry which is preliminary data.</text>
</comment>
<evidence type="ECO:0000313" key="5">
    <source>
        <dbReference type="EMBL" id="THJ30730.1"/>
    </source>
</evidence>
<dbReference type="GO" id="GO:0055085">
    <property type="term" value="P:transmembrane transport"/>
    <property type="evidence" value="ECO:0007669"/>
    <property type="project" value="InterPro"/>
</dbReference>
<dbReference type="Pfam" id="PF03480">
    <property type="entry name" value="DctP"/>
    <property type="match status" value="1"/>
</dbReference>
<keyword evidence="3 4" id="KW-0732">Signal</keyword>
<sequence length="338" mass="37213">MIQRRTILQASAIFLGASALAAPALASYKNEYRLSLPVGPGTTWYQGAENFARLVAEKTDKRINIKVYPGSSLVQGAQDRELTALRQGLIDVLVGTTVNWSGTVKDFNAFSLPFTFPSEKAVDAVLQSDALNQDFYNIVRKAGMEPLASAEYGFIQPINSKRDLRAEQDFKGLKMRVVATPIQQEVMQAFGANPTTMSFADVQAALSTGAVDGLTLTEEQFLVYKFHTAGLKHLTRANLYNELIHFNIANPVWKSWSPEDQEKVREAAKEAAEQMTASVRAAYRSNDAALKAVGVEVVELTPEEQAAWIAATRPVYDKWKKQTNPALIDKIEAAINTP</sequence>
<dbReference type="AlphaFoldDB" id="A0A4S5BEV7"/>
<keyword evidence="6" id="KW-1185">Reference proteome</keyword>
<evidence type="ECO:0000256" key="2">
    <source>
        <dbReference type="ARBA" id="ARBA00022448"/>
    </source>
</evidence>
<dbReference type="OrthoDB" id="9794826at2"/>
<keyword evidence="2" id="KW-0813">Transport</keyword>
<dbReference type="PANTHER" id="PTHR33376">
    <property type="match status" value="1"/>
</dbReference>
<feature type="chain" id="PRO_5020490459" evidence="4">
    <location>
        <begin position="22"/>
        <end position="338"/>
    </location>
</feature>
<name>A0A4S5BEV7_9BURK</name>
<dbReference type="RefSeq" id="WP_136407928.1">
    <property type="nucleotide sequence ID" value="NZ_SSWX01000036.1"/>
</dbReference>
<evidence type="ECO:0000256" key="3">
    <source>
        <dbReference type="ARBA" id="ARBA00022729"/>
    </source>
</evidence>
<dbReference type="InterPro" id="IPR006311">
    <property type="entry name" value="TAT_signal"/>
</dbReference>
<reference evidence="5 6" key="1">
    <citation type="submission" date="2019-04" db="EMBL/GenBank/DDBJ databases">
        <title>Lampropedia sp YIM MLB12 draf genome.</title>
        <authorList>
            <person name="Wang Y.-X."/>
        </authorList>
    </citation>
    <scope>NUCLEOTIDE SEQUENCE [LARGE SCALE GENOMIC DNA]</scope>
    <source>
        <strain evidence="5 6">YIM MLB12</strain>
    </source>
</reference>
<organism evidence="5 6">
    <name type="scientific">Lampropedia aestuarii</name>
    <dbReference type="NCBI Taxonomy" id="2562762"/>
    <lineage>
        <taxon>Bacteria</taxon>
        <taxon>Pseudomonadati</taxon>
        <taxon>Pseudomonadota</taxon>
        <taxon>Betaproteobacteria</taxon>
        <taxon>Burkholderiales</taxon>
        <taxon>Comamonadaceae</taxon>
        <taxon>Lampropedia</taxon>
    </lineage>
</organism>
<dbReference type="Proteomes" id="UP000306236">
    <property type="component" value="Unassembled WGS sequence"/>
</dbReference>
<comment type="similarity">
    <text evidence="1">Belongs to the bacterial solute-binding protein 7 family.</text>
</comment>
<dbReference type="InterPro" id="IPR038404">
    <property type="entry name" value="TRAP_DctP_sf"/>
</dbReference>
<feature type="signal peptide" evidence="4">
    <location>
        <begin position="1"/>
        <end position="21"/>
    </location>
</feature>
<evidence type="ECO:0000313" key="6">
    <source>
        <dbReference type="Proteomes" id="UP000306236"/>
    </source>
</evidence>
<dbReference type="Gene3D" id="3.40.190.170">
    <property type="entry name" value="Bacterial extracellular solute-binding protein, family 7"/>
    <property type="match status" value="1"/>
</dbReference>